<feature type="region of interest" description="Disordered" evidence="1">
    <location>
        <begin position="1"/>
        <end position="81"/>
    </location>
</feature>
<name>A0AAV7RTH6_PLEWA</name>
<keyword evidence="3" id="KW-1185">Reference proteome</keyword>
<reference evidence="2" key="1">
    <citation type="journal article" date="2022" name="bioRxiv">
        <title>Sequencing and chromosome-scale assembly of the giantPleurodeles waltlgenome.</title>
        <authorList>
            <person name="Brown T."/>
            <person name="Elewa A."/>
            <person name="Iarovenko S."/>
            <person name="Subramanian E."/>
            <person name="Araus A.J."/>
            <person name="Petzold A."/>
            <person name="Susuki M."/>
            <person name="Suzuki K.-i.T."/>
            <person name="Hayashi T."/>
            <person name="Toyoda A."/>
            <person name="Oliveira C."/>
            <person name="Osipova E."/>
            <person name="Leigh N.D."/>
            <person name="Simon A."/>
            <person name="Yun M.H."/>
        </authorList>
    </citation>
    <scope>NUCLEOTIDE SEQUENCE</scope>
    <source>
        <strain evidence="2">20211129_DDA</strain>
        <tissue evidence="2">Liver</tissue>
    </source>
</reference>
<accession>A0AAV7RTH6</accession>
<organism evidence="2 3">
    <name type="scientific">Pleurodeles waltl</name>
    <name type="common">Iberian ribbed newt</name>
    <dbReference type="NCBI Taxonomy" id="8319"/>
    <lineage>
        <taxon>Eukaryota</taxon>
        <taxon>Metazoa</taxon>
        <taxon>Chordata</taxon>
        <taxon>Craniata</taxon>
        <taxon>Vertebrata</taxon>
        <taxon>Euteleostomi</taxon>
        <taxon>Amphibia</taxon>
        <taxon>Batrachia</taxon>
        <taxon>Caudata</taxon>
        <taxon>Salamandroidea</taxon>
        <taxon>Salamandridae</taxon>
        <taxon>Pleurodelinae</taxon>
        <taxon>Pleurodeles</taxon>
    </lineage>
</organism>
<sequence length="81" mass="8540">MDQPPHPTGGVGSPGPGHTDEARAITRAPAGTSRLLKREPRQKTATALENTLLRGHDPDATRDAISETSQGPDSTSPHIRP</sequence>
<gene>
    <name evidence="2" type="ORF">NDU88_008041</name>
</gene>
<evidence type="ECO:0000313" key="2">
    <source>
        <dbReference type="EMBL" id="KAJ1155310.1"/>
    </source>
</evidence>
<protein>
    <submittedName>
        <fullName evidence="2">Uncharacterized protein</fullName>
    </submittedName>
</protein>
<feature type="compositionally biased region" description="Basic and acidic residues" evidence="1">
    <location>
        <begin position="54"/>
        <end position="65"/>
    </location>
</feature>
<feature type="compositionally biased region" description="Polar residues" evidence="1">
    <location>
        <begin position="66"/>
        <end position="81"/>
    </location>
</feature>
<proteinExistence type="predicted"/>
<evidence type="ECO:0000313" key="3">
    <source>
        <dbReference type="Proteomes" id="UP001066276"/>
    </source>
</evidence>
<dbReference type="EMBL" id="JANPWB010000009">
    <property type="protein sequence ID" value="KAJ1155310.1"/>
    <property type="molecule type" value="Genomic_DNA"/>
</dbReference>
<dbReference type="Proteomes" id="UP001066276">
    <property type="component" value="Chromosome 5"/>
</dbReference>
<comment type="caution">
    <text evidence="2">The sequence shown here is derived from an EMBL/GenBank/DDBJ whole genome shotgun (WGS) entry which is preliminary data.</text>
</comment>
<evidence type="ECO:0000256" key="1">
    <source>
        <dbReference type="SAM" id="MobiDB-lite"/>
    </source>
</evidence>
<dbReference type="AlphaFoldDB" id="A0AAV7RTH6"/>